<dbReference type="InterPro" id="IPR011225">
    <property type="entry name" value="IV_sec_VirJ"/>
</dbReference>
<dbReference type="Pfam" id="PF06057">
    <property type="entry name" value="VirJ"/>
    <property type="match status" value="1"/>
</dbReference>
<feature type="domain" description="Bacterial virulence" evidence="1">
    <location>
        <begin position="54"/>
        <end position="239"/>
    </location>
</feature>
<reference evidence="2" key="1">
    <citation type="submission" date="2016-10" db="EMBL/GenBank/DDBJ databases">
        <title>Sequence of Gallionella enrichment culture.</title>
        <authorList>
            <person name="Poehlein A."/>
            <person name="Muehling M."/>
            <person name="Daniel R."/>
        </authorList>
    </citation>
    <scope>NUCLEOTIDE SEQUENCE</scope>
</reference>
<name>A0A1J5R4K7_9ZZZZ</name>
<proteinExistence type="predicted"/>
<dbReference type="AlphaFoldDB" id="A0A1J5R4K7"/>
<dbReference type="SUPFAM" id="SSF53474">
    <property type="entry name" value="alpha/beta-Hydrolases"/>
    <property type="match status" value="1"/>
</dbReference>
<dbReference type="PIRSF" id="PIRSF029063">
    <property type="entry name" value="IV_sec_VirJ"/>
    <property type="match status" value="1"/>
</dbReference>
<accession>A0A1J5R4K7</accession>
<evidence type="ECO:0000259" key="1">
    <source>
        <dbReference type="Pfam" id="PF06057"/>
    </source>
</evidence>
<evidence type="ECO:0000313" key="2">
    <source>
        <dbReference type="EMBL" id="OIQ90857.1"/>
    </source>
</evidence>
<dbReference type="InterPro" id="IPR010333">
    <property type="entry name" value="VirJ"/>
</dbReference>
<dbReference type="ESTHER" id="9zzzz-a0a1j5r4k7">
    <property type="family name" value="VirJ"/>
</dbReference>
<sequence length="241" mass="26382">MRVAVPRFLRRGCGLALLLSALALPARAEPTPPLPALPHGTLVEYQANNADANLVVILSGDGGWADLDRSLGERLSERGYSVLGFDCLKYFDGTHTPDQTARDLNAALQHYLAAWHKKRVVLIGFSFGGNVEPFLLARMPAALRAQVGLAVLLSPGTYANWEIHWGDWLHDYRHASARPVLPEVAKYQGVRSLCVYGVDEIKDSLCPTLPKGAAEVIQLPGGHHFDENYTKLADMIIARIP</sequence>
<gene>
    <name evidence="2" type="ORF">GALL_272580</name>
</gene>
<protein>
    <submittedName>
        <fullName evidence="2">Bacterial virulence protein (VirJ)</fullName>
    </submittedName>
</protein>
<dbReference type="Gene3D" id="3.40.50.1820">
    <property type="entry name" value="alpha/beta hydrolase"/>
    <property type="match status" value="1"/>
</dbReference>
<dbReference type="InterPro" id="IPR029058">
    <property type="entry name" value="AB_hydrolase_fold"/>
</dbReference>
<dbReference type="EMBL" id="MLJW01000278">
    <property type="protein sequence ID" value="OIQ90857.1"/>
    <property type="molecule type" value="Genomic_DNA"/>
</dbReference>
<comment type="caution">
    <text evidence="2">The sequence shown here is derived from an EMBL/GenBank/DDBJ whole genome shotgun (WGS) entry which is preliminary data.</text>
</comment>
<organism evidence="2">
    <name type="scientific">mine drainage metagenome</name>
    <dbReference type="NCBI Taxonomy" id="410659"/>
    <lineage>
        <taxon>unclassified sequences</taxon>
        <taxon>metagenomes</taxon>
        <taxon>ecological metagenomes</taxon>
    </lineage>
</organism>